<name>A0A0J8DFK7_CLOCY</name>
<sequence length="83" mass="9608">MVELSPIEKEALKRTILGRLKEGLRVSPNQMDMDKVTYDVIKNNSMFAGDPRNIQLTTKGEQEARENNYTINFPINLERLEQL</sequence>
<comment type="caution">
    <text evidence="1">The sequence shown here is derived from an EMBL/GenBank/DDBJ whole genome shotgun (WGS) entry which is preliminary data.</text>
</comment>
<protein>
    <submittedName>
        <fullName evidence="1">Uncharacterized protein</fullName>
    </submittedName>
</protein>
<reference evidence="1 2" key="1">
    <citation type="submission" date="2015-06" db="EMBL/GenBank/DDBJ databases">
        <title>Draft genome sequence of the purine-degrading Clostridium cylindrosporum HC-1 (DSM 605).</title>
        <authorList>
            <person name="Poehlein A."/>
            <person name="Schiel-Bengelsdorf B."/>
            <person name="Bengelsdorf F."/>
            <person name="Daniel R."/>
            <person name="Duerre P."/>
        </authorList>
    </citation>
    <scope>NUCLEOTIDE SEQUENCE [LARGE SCALE GENOMIC DNA]</scope>
    <source>
        <strain evidence="1 2">DSM 605</strain>
    </source>
</reference>
<accession>A0A0J8DFK7</accession>
<dbReference type="EMBL" id="LFVU01000003">
    <property type="protein sequence ID" value="KMT22963.1"/>
    <property type="molecule type" value="Genomic_DNA"/>
</dbReference>
<keyword evidence="2" id="KW-1185">Reference proteome</keyword>
<dbReference type="PATRIC" id="fig|1121307.3.peg.2291"/>
<dbReference type="Proteomes" id="UP000036756">
    <property type="component" value="Unassembled WGS sequence"/>
</dbReference>
<dbReference type="AlphaFoldDB" id="A0A0J8DFK7"/>
<dbReference type="RefSeq" id="WP_048569359.1">
    <property type="nucleotide sequence ID" value="NZ_LFVU01000003.1"/>
</dbReference>
<gene>
    <name evidence="1" type="ORF">CLCY_7c00100</name>
</gene>
<evidence type="ECO:0000313" key="2">
    <source>
        <dbReference type="Proteomes" id="UP000036756"/>
    </source>
</evidence>
<evidence type="ECO:0000313" key="1">
    <source>
        <dbReference type="EMBL" id="KMT22963.1"/>
    </source>
</evidence>
<organism evidence="1 2">
    <name type="scientific">Clostridium cylindrosporum DSM 605</name>
    <dbReference type="NCBI Taxonomy" id="1121307"/>
    <lineage>
        <taxon>Bacteria</taxon>
        <taxon>Bacillati</taxon>
        <taxon>Bacillota</taxon>
        <taxon>Clostridia</taxon>
        <taxon>Eubacteriales</taxon>
        <taxon>Clostridiaceae</taxon>
        <taxon>Clostridium</taxon>
    </lineage>
</organism>
<proteinExistence type="predicted"/>